<organism evidence="3 5">
    <name type="scientific">Didymodactylos carnosus</name>
    <dbReference type="NCBI Taxonomy" id="1234261"/>
    <lineage>
        <taxon>Eukaryota</taxon>
        <taxon>Metazoa</taxon>
        <taxon>Spiralia</taxon>
        <taxon>Gnathifera</taxon>
        <taxon>Rotifera</taxon>
        <taxon>Eurotatoria</taxon>
        <taxon>Bdelloidea</taxon>
        <taxon>Philodinida</taxon>
        <taxon>Philodinidae</taxon>
        <taxon>Didymodactylos</taxon>
    </lineage>
</organism>
<evidence type="ECO:0000313" key="5">
    <source>
        <dbReference type="Proteomes" id="UP000677228"/>
    </source>
</evidence>
<dbReference type="InterPro" id="IPR025875">
    <property type="entry name" value="Leu-rich_rpt_4"/>
</dbReference>
<comment type="caution">
    <text evidence="3">The sequence shown here is derived from an EMBL/GenBank/DDBJ whole genome shotgun (WGS) entry which is preliminary data.</text>
</comment>
<dbReference type="AlphaFoldDB" id="A0A8S2G223"/>
<name>A0A8S2G223_9BILA</name>
<accession>A0A8S2G223</accession>
<gene>
    <name evidence="3" type="ORF">OVA965_LOCUS42486</name>
    <name evidence="4" type="ORF">TMI583_LOCUS44414</name>
</gene>
<dbReference type="InterPro" id="IPR001611">
    <property type="entry name" value="Leu-rich_rpt"/>
</dbReference>
<protein>
    <submittedName>
        <fullName evidence="3">Uncharacterized protein</fullName>
    </submittedName>
</protein>
<evidence type="ECO:0000256" key="2">
    <source>
        <dbReference type="ARBA" id="ARBA00022737"/>
    </source>
</evidence>
<dbReference type="Proteomes" id="UP000682733">
    <property type="component" value="Unassembled WGS sequence"/>
</dbReference>
<feature type="non-terminal residue" evidence="3">
    <location>
        <position position="1"/>
    </location>
</feature>
<dbReference type="Proteomes" id="UP000677228">
    <property type="component" value="Unassembled WGS sequence"/>
</dbReference>
<proteinExistence type="predicted"/>
<evidence type="ECO:0000256" key="1">
    <source>
        <dbReference type="ARBA" id="ARBA00022614"/>
    </source>
</evidence>
<sequence length="54" mass="6333">MDYCPNLRTLSLNDNEIEIVPAQVGNWVYLKNLHLRNNRIESLPDVFSHLLILQ</sequence>
<dbReference type="PROSITE" id="PS51450">
    <property type="entry name" value="LRR"/>
    <property type="match status" value="1"/>
</dbReference>
<evidence type="ECO:0000313" key="4">
    <source>
        <dbReference type="EMBL" id="CAF4420208.1"/>
    </source>
</evidence>
<keyword evidence="1" id="KW-0433">Leucine-rich repeat</keyword>
<dbReference type="InterPro" id="IPR032675">
    <property type="entry name" value="LRR_dom_sf"/>
</dbReference>
<dbReference type="EMBL" id="CAJOBA010076420">
    <property type="protein sequence ID" value="CAF4420208.1"/>
    <property type="molecule type" value="Genomic_DNA"/>
</dbReference>
<reference evidence="3" key="1">
    <citation type="submission" date="2021-02" db="EMBL/GenBank/DDBJ databases">
        <authorList>
            <person name="Nowell W R."/>
        </authorList>
    </citation>
    <scope>NUCLEOTIDE SEQUENCE</scope>
</reference>
<evidence type="ECO:0000313" key="3">
    <source>
        <dbReference type="EMBL" id="CAF1607972.1"/>
    </source>
</evidence>
<keyword evidence="2" id="KW-0677">Repeat</keyword>
<dbReference type="EMBL" id="CAJNOK010052340">
    <property type="protein sequence ID" value="CAF1607972.1"/>
    <property type="molecule type" value="Genomic_DNA"/>
</dbReference>
<dbReference type="Pfam" id="PF12799">
    <property type="entry name" value="LRR_4"/>
    <property type="match status" value="1"/>
</dbReference>
<dbReference type="Gene3D" id="3.80.10.10">
    <property type="entry name" value="Ribonuclease Inhibitor"/>
    <property type="match status" value="1"/>
</dbReference>
<dbReference type="SUPFAM" id="SSF52075">
    <property type="entry name" value="Outer arm dynein light chain 1"/>
    <property type="match status" value="1"/>
</dbReference>